<evidence type="ECO:0000313" key="3">
    <source>
        <dbReference type="Proteomes" id="UP000262969"/>
    </source>
</evidence>
<keyword evidence="1" id="KW-0472">Membrane</keyword>
<dbReference type="AlphaFoldDB" id="A0A3D2X2E6"/>
<proteinExistence type="predicted"/>
<accession>A0A3D2X2E6</accession>
<keyword evidence="1" id="KW-0812">Transmembrane</keyword>
<dbReference type="EMBL" id="DPVV01000068">
    <property type="protein sequence ID" value="HCL01146.1"/>
    <property type="molecule type" value="Genomic_DNA"/>
</dbReference>
<evidence type="ECO:0000313" key="2">
    <source>
        <dbReference type="EMBL" id="HCL01146.1"/>
    </source>
</evidence>
<reference evidence="2 3" key="1">
    <citation type="journal article" date="2018" name="Nat. Biotechnol.">
        <title>A standardized bacterial taxonomy based on genome phylogeny substantially revises the tree of life.</title>
        <authorList>
            <person name="Parks D.H."/>
            <person name="Chuvochina M."/>
            <person name="Waite D.W."/>
            <person name="Rinke C."/>
            <person name="Skarshewski A."/>
            <person name="Chaumeil P.A."/>
            <person name="Hugenholtz P."/>
        </authorList>
    </citation>
    <scope>NUCLEOTIDE SEQUENCE [LARGE SCALE GENOMIC DNA]</scope>
    <source>
        <strain evidence="2">UBA11728</strain>
    </source>
</reference>
<organism evidence="2 3">
    <name type="scientific">Lachnoclostridium phytofermentans</name>
    <dbReference type="NCBI Taxonomy" id="66219"/>
    <lineage>
        <taxon>Bacteria</taxon>
        <taxon>Bacillati</taxon>
        <taxon>Bacillota</taxon>
        <taxon>Clostridia</taxon>
        <taxon>Lachnospirales</taxon>
        <taxon>Lachnospiraceae</taxon>
    </lineage>
</organism>
<feature type="transmembrane region" description="Helical" evidence="1">
    <location>
        <begin position="114"/>
        <end position="135"/>
    </location>
</feature>
<dbReference type="Proteomes" id="UP000262969">
    <property type="component" value="Unassembled WGS sequence"/>
</dbReference>
<feature type="transmembrane region" description="Helical" evidence="1">
    <location>
        <begin position="57"/>
        <end position="74"/>
    </location>
</feature>
<evidence type="ECO:0000256" key="1">
    <source>
        <dbReference type="SAM" id="Phobius"/>
    </source>
</evidence>
<name>A0A3D2X2E6_9FIRM</name>
<gene>
    <name evidence="2" type="ORF">DHW61_01815</name>
</gene>
<keyword evidence="1" id="KW-1133">Transmembrane helix</keyword>
<comment type="caution">
    <text evidence="2">The sequence shown here is derived from an EMBL/GenBank/DDBJ whole genome shotgun (WGS) entry which is preliminary data.</text>
</comment>
<protein>
    <submittedName>
        <fullName evidence="2">Uncharacterized protein</fullName>
    </submittedName>
</protein>
<sequence>MFEALGGLFGWLLVFTFTGTILNYCLKFVNKHFGKTISAYPTGKKIMKILMTIFIRNHKYFGLATVVFLLAHFIAQFTKFGINVTGCIAAILMILEVLLGVYANIKKKPRKGAWFIAHRILAVLIILGIAIHLIIPNALNVVAGKENISQVYDSVDVSKV</sequence>
<feature type="transmembrane region" description="Helical" evidence="1">
    <location>
        <begin position="6"/>
        <end position="26"/>
    </location>
</feature>
<feature type="transmembrane region" description="Helical" evidence="1">
    <location>
        <begin position="80"/>
        <end position="102"/>
    </location>
</feature>